<keyword evidence="1" id="KW-0175">Coiled coil</keyword>
<name>A0A433Q7N7_9FUNG</name>
<evidence type="ECO:0000313" key="3">
    <source>
        <dbReference type="Proteomes" id="UP000274822"/>
    </source>
</evidence>
<organism evidence="2 3">
    <name type="scientific">Jimgerdemannia flammicorona</name>
    <dbReference type="NCBI Taxonomy" id="994334"/>
    <lineage>
        <taxon>Eukaryota</taxon>
        <taxon>Fungi</taxon>
        <taxon>Fungi incertae sedis</taxon>
        <taxon>Mucoromycota</taxon>
        <taxon>Mucoromycotina</taxon>
        <taxon>Endogonomycetes</taxon>
        <taxon>Endogonales</taxon>
        <taxon>Endogonaceae</taxon>
        <taxon>Jimgerdemannia</taxon>
    </lineage>
</organism>
<dbReference type="SUPFAM" id="SSF74788">
    <property type="entry name" value="Cullin repeat-like"/>
    <property type="match status" value="1"/>
</dbReference>
<feature type="coiled-coil region" evidence="1">
    <location>
        <begin position="172"/>
        <end position="199"/>
    </location>
</feature>
<comment type="caution">
    <text evidence="2">The sequence shown here is derived from an EMBL/GenBank/DDBJ whole genome shotgun (WGS) entry which is preliminary data.</text>
</comment>
<evidence type="ECO:0000256" key="1">
    <source>
        <dbReference type="SAM" id="Coils"/>
    </source>
</evidence>
<proteinExistence type="predicted"/>
<dbReference type="InterPro" id="IPR016159">
    <property type="entry name" value="Cullin_repeat-like_dom_sf"/>
</dbReference>
<accession>A0A433Q7N7</accession>
<evidence type="ECO:0000313" key="2">
    <source>
        <dbReference type="EMBL" id="RUS25790.1"/>
    </source>
</evidence>
<dbReference type="AlphaFoldDB" id="A0A433Q7N7"/>
<reference evidence="2 3" key="1">
    <citation type="journal article" date="2018" name="New Phytol.">
        <title>Phylogenomics of Endogonaceae and evolution of mycorrhizas within Mucoromycota.</title>
        <authorList>
            <person name="Chang Y."/>
            <person name="Desiro A."/>
            <person name="Na H."/>
            <person name="Sandor L."/>
            <person name="Lipzen A."/>
            <person name="Clum A."/>
            <person name="Barry K."/>
            <person name="Grigoriev I.V."/>
            <person name="Martin F.M."/>
            <person name="Stajich J.E."/>
            <person name="Smith M.E."/>
            <person name="Bonito G."/>
            <person name="Spatafora J.W."/>
        </authorList>
    </citation>
    <scope>NUCLEOTIDE SEQUENCE [LARGE SCALE GENOMIC DNA]</scope>
    <source>
        <strain evidence="2 3">AD002</strain>
    </source>
</reference>
<keyword evidence="3" id="KW-1185">Reference proteome</keyword>
<sequence>MKLEQIQQEREGKIIERSAINSAVGMLLDPTYESQNDRLYFVDYEEYYLKTSVAIYKVKTGVLSKLWNLKLARESKDNKILPKIIPSTWATFQLLNRIAGLFLHYKEEEKRAKTVKPADKTNNKTKNTGNDVIETTANQTANEASEVINEAIGTAANKTTNETSGVIKEVIETAANQNINEASKEIREAIEAANQTTNEASEVIIETAGNQTPGDGSEVIKEGIEATANQTTNEAGEINEAIEIAANHTTNEANWEINAAV</sequence>
<gene>
    <name evidence="2" type="ORF">BC938DRAFT_471663</name>
</gene>
<dbReference type="Proteomes" id="UP000274822">
    <property type="component" value="Unassembled WGS sequence"/>
</dbReference>
<dbReference type="EMBL" id="RBNJ01012025">
    <property type="protein sequence ID" value="RUS25790.1"/>
    <property type="molecule type" value="Genomic_DNA"/>
</dbReference>
<protein>
    <submittedName>
        <fullName evidence="2">Uncharacterized protein</fullName>
    </submittedName>
</protein>